<dbReference type="GO" id="GO:0048039">
    <property type="term" value="F:ubiquinone binding"/>
    <property type="evidence" value="ECO:0007669"/>
    <property type="project" value="TreeGrafter"/>
</dbReference>
<evidence type="ECO:0000256" key="4">
    <source>
        <dbReference type="ARBA" id="ARBA00021006"/>
    </source>
</evidence>
<dbReference type="GO" id="GO:0042773">
    <property type="term" value="P:ATP synthesis coupled electron transport"/>
    <property type="evidence" value="ECO:0007669"/>
    <property type="project" value="InterPro"/>
</dbReference>
<dbReference type="GO" id="GO:0015990">
    <property type="term" value="P:electron transport coupled proton transport"/>
    <property type="evidence" value="ECO:0007669"/>
    <property type="project" value="TreeGrafter"/>
</dbReference>
<dbReference type="EC" id="7.1.1.2" evidence="3 16"/>
<keyword evidence="11 16" id="KW-0520">NAD</keyword>
<evidence type="ECO:0000256" key="7">
    <source>
        <dbReference type="ARBA" id="ARBA00022692"/>
    </source>
</evidence>
<feature type="transmembrane region" description="Helical" evidence="16">
    <location>
        <begin position="7"/>
        <end position="33"/>
    </location>
</feature>
<evidence type="ECO:0000313" key="18">
    <source>
        <dbReference type="EMBL" id="ABL09043.1"/>
    </source>
</evidence>
<feature type="domain" description="NADH:quinone oxidoreductase/Mrp antiporter transmembrane" evidence="17">
    <location>
        <begin position="100"/>
        <end position="381"/>
    </location>
</feature>
<evidence type="ECO:0000256" key="16">
    <source>
        <dbReference type="RuleBase" id="RU003297"/>
    </source>
</evidence>
<evidence type="ECO:0000256" key="8">
    <source>
        <dbReference type="ARBA" id="ARBA00022967"/>
    </source>
</evidence>
<dbReference type="GO" id="GO:0003954">
    <property type="term" value="F:NADH dehydrogenase activity"/>
    <property type="evidence" value="ECO:0007669"/>
    <property type="project" value="TreeGrafter"/>
</dbReference>
<feature type="transmembrane region" description="Helical" evidence="16">
    <location>
        <begin position="291"/>
        <end position="314"/>
    </location>
</feature>
<evidence type="ECO:0000256" key="3">
    <source>
        <dbReference type="ARBA" id="ARBA00012944"/>
    </source>
</evidence>
<feature type="transmembrane region" description="Helical" evidence="16">
    <location>
        <begin position="167"/>
        <end position="186"/>
    </location>
</feature>
<comment type="function">
    <text evidence="16">Core subunit of the mitochondrial membrane respiratory chain NADH dehydrogenase (Complex I) which catalyzes electron transfer from NADH through the respiratory chain, using ubiquinone as an electron acceptor. Essential for the catalytic activity and assembly of complex I.</text>
</comment>
<feature type="transmembrane region" description="Helical" evidence="16">
    <location>
        <begin position="206"/>
        <end position="227"/>
    </location>
</feature>
<keyword evidence="7 16" id="KW-0812">Transmembrane</keyword>
<dbReference type="Pfam" id="PF00361">
    <property type="entry name" value="Proton_antipo_M"/>
    <property type="match status" value="1"/>
</dbReference>
<evidence type="ECO:0000256" key="14">
    <source>
        <dbReference type="ARBA" id="ARBA00023136"/>
    </source>
</evidence>
<comment type="catalytic activity">
    <reaction evidence="15 16">
        <text>a ubiquinone + NADH + 5 H(+)(in) = a ubiquinol + NAD(+) + 4 H(+)(out)</text>
        <dbReference type="Rhea" id="RHEA:29091"/>
        <dbReference type="Rhea" id="RHEA-COMP:9565"/>
        <dbReference type="Rhea" id="RHEA-COMP:9566"/>
        <dbReference type="ChEBI" id="CHEBI:15378"/>
        <dbReference type="ChEBI" id="CHEBI:16389"/>
        <dbReference type="ChEBI" id="CHEBI:17976"/>
        <dbReference type="ChEBI" id="CHEBI:57540"/>
        <dbReference type="ChEBI" id="CHEBI:57945"/>
        <dbReference type="EC" id="7.1.1.2"/>
    </reaction>
</comment>
<evidence type="ECO:0000256" key="6">
    <source>
        <dbReference type="ARBA" id="ARBA00022660"/>
    </source>
</evidence>
<keyword evidence="10 16" id="KW-1133">Transmembrane helix</keyword>
<keyword evidence="5 16" id="KW-0813">Transport</keyword>
<evidence type="ECO:0000256" key="10">
    <source>
        <dbReference type="ARBA" id="ARBA00022989"/>
    </source>
</evidence>
<keyword evidence="8" id="KW-1278">Translocase</keyword>
<feature type="transmembrane region" description="Helical" evidence="16">
    <location>
        <begin position="102"/>
        <end position="124"/>
    </location>
</feature>
<feature type="transmembrane region" description="Helical" evidence="16">
    <location>
        <begin position="370"/>
        <end position="392"/>
    </location>
</feature>
<dbReference type="GO" id="GO:0008137">
    <property type="term" value="F:NADH dehydrogenase (ubiquinone) activity"/>
    <property type="evidence" value="ECO:0007669"/>
    <property type="project" value="UniProtKB-UniRule"/>
</dbReference>
<dbReference type="InterPro" id="IPR003918">
    <property type="entry name" value="NADH_UbQ_OxRdtase"/>
</dbReference>
<sequence>MVLTIFYCLMGSLMFFWLWEVSVLSLIVCTLLGISLMNSSFSSILDLSFCSSYLSSILIFLTLTLALLCLITTPYEKGGPYVLLLLSLTFVLVACFSVSNVIMFYVCFEASLIPTLLLIIGWGYQPERMQAGTYMMLYTVAASLPLLLLLLKSISEVGSSNLLMMQYSAYTVPGGLVIFLLIAFLVKLPMYSVHLWLPKAHVEAPLVGSMILAGILLKLGGYGLYLMSFIFSSSYKYCVIYLIISTSVWGGLVVTFMCLRQIDMKALVAYSSVSHMAIVSGGLMLNTSWGVASSVITMLAHGFSSSALFCLAYFTYSKSNTRNLPYMKGLLVLYPAISVWWFIFCCINMAAPPTLNLVGELLISVSLWHISGILATIMGLTVFMSAAYNMYLYTSINHGFHSNYMSSGTPCSSFEYLSLFLHISPLFLLFKMNTIM</sequence>
<keyword evidence="12 16" id="KW-0830">Ubiquinone</keyword>
<accession>E6Y154</accession>
<evidence type="ECO:0000259" key="17">
    <source>
        <dbReference type="Pfam" id="PF00361"/>
    </source>
</evidence>
<dbReference type="EMBL" id="DQ991930">
    <property type="protein sequence ID" value="ABL09043.1"/>
    <property type="molecule type" value="Genomic_DNA"/>
</dbReference>
<keyword evidence="9 16" id="KW-0249">Electron transport</keyword>
<evidence type="ECO:0000256" key="12">
    <source>
        <dbReference type="ARBA" id="ARBA00023075"/>
    </source>
</evidence>
<protein>
    <recommendedName>
        <fullName evidence="4 16">NADH-ubiquinone oxidoreductase chain 4</fullName>
        <ecNumber evidence="3 16">7.1.1.2</ecNumber>
    </recommendedName>
</protein>
<keyword evidence="13 16" id="KW-0496">Mitochondrion</keyword>
<evidence type="ECO:0000256" key="1">
    <source>
        <dbReference type="ARBA" id="ARBA00004225"/>
    </source>
</evidence>
<comment type="subcellular location">
    <subcellularLocation>
        <location evidence="1 16">Mitochondrion membrane</location>
        <topology evidence="1 16">Multi-pass membrane protein</topology>
    </subcellularLocation>
</comment>
<feature type="transmembrane region" description="Helical" evidence="16">
    <location>
        <begin position="136"/>
        <end position="155"/>
    </location>
</feature>
<dbReference type="InterPro" id="IPR001750">
    <property type="entry name" value="ND/Mrp_TM"/>
</dbReference>
<dbReference type="GO" id="GO:0031966">
    <property type="term" value="C:mitochondrial membrane"/>
    <property type="evidence" value="ECO:0007669"/>
    <property type="project" value="UniProtKB-SubCell"/>
</dbReference>
<feature type="transmembrane region" description="Helical" evidence="16">
    <location>
        <begin position="53"/>
        <end position="71"/>
    </location>
</feature>
<organism evidence="18">
    <name type="scientific">Bulla sp. TLT-2006</name>
    <dbReference type="NCBI Taxonomy" id="407128"/>
    <lineage>
        <taxon>Eukaryota</taxon>
        <taxon>Metazoa</taxon>
        <taxon>Spiralia</taxon>
        <taxon>Lophotrochozoa</taxon>
        <taxon>Mollusca</taxon>
        <taxon>Gastropoda</taxon>
        <taxon>Heterobranchia</taxon>
        <taxon>Euthyneura</taxon>
        <taxon>Tectipleura</taxon>
        <taxon>Cephalaspidea</taxon>
        <taxon>Bulloidea</taxon>
        <taxon>Bullidae</taxon>
        <taxon>Bulla</taxon>
    </lineage>
</organism>
<feature type="transmembrane region" description="Helical" evidence="16">
    <location>
        <begin position="266"/>
        <end position="285"/>
    </location>
</feature>
<gene>
    <name evidence="18" type="primary">ND4</name>
</gene>
<evidence type="ECO:0000256" key="2">
    <source>
        <dbReference type="ARBA" id="ARBA00009025"/>
    </source>
</evidence>
<evidence type="ECO:0000256" key="15">
    <source>
        <dbReference type="ARBA" id="ARBA00049551"/>
    </source>
</evidence>
<dbReference type="PANTHER" id="PTHR43507:SF20">
    <property type="entry name" value="NADH-UBIQUINONE OXIDOREDUCTASE CHAIN 4"/>
    <property type="match status" value="1"/>
</dbReference>
<evidence type="ECO:0000256" key="11">
    <source>
        <dbReference type="ARBA" id="ARBA00023027"/>
    </source>
</evidence>
<dbReference type="AlphaFoldDB" id="E6Y154"/>
<name>E6Y154_9GAST</name>
<geneLocation type="mitochondrion" evidence="18"/>
<feature type="transmembrane region" description="Helical" evidence="16">
    <location>
        <begin position="78"/>
        <end position="96"/>
    </location>
</feature>
<evidence type="ECO:0000256" key="9">
    <source>
        <dbReference type="ARBA" id="ARBA00022982"/>
    </source>
</evidence>
<keyword evidence="6 16" id="KW-0679">Respiratory chain</keyword>
<comment type="similarity">
    <text evidence="2 16">Belongs to the complex I subunit 4 family.</text>
</comment>
<dbReference type="PRINTS" id="PR01437">
    <property type="entry name" value="NUOXDRDTASE4"/>
</dbReference>
<evidence type="ECO:0000256" key="13">
    <source>
        <dbReference type="ARBA" id="ARBA00023128"/>
    </source>
</evidence>
<keyword evidence="14 16" id="KW-0472">Membrane</keyword>
<feature type="transmembrane region" description="Helical" evidence="16">
    <location>
        <begin position="239"/>
        <end position="259"/>
    </location>
</feature>
<evidence type="ECO:0000256" key="5">
    <source>
        <dbReference type="ARBA" id="ARBA00022448"/>
    </source>
</evidence>
<feature type="transmembrane region" description="Helical" evidence="16">
    <location>
        <begin position="326"/>
        <end position="350"/>
    </location>
</feature>
<proteinExistence type="inferred from homology"/>
<dbReference type="PANTHER" id="PTHR43507">
    <property type="entry name" value="NADH-UBIQUINONE OXIDOREDUCTASE CHAIN 4"/>
    <property type="match status" value="1"/>
</dbReference>
<reference evidence="18" key="1">
    <citation type="journal article" date="2011" name="Mar. Genomics">
        <title>Crawling through time: Transition of snails to slugs dating back to the Paleozoic, based on mitochondrial phylogenomics.</title>
        <authorList>
            <person name="Medina M."/>
            <person name="Lal S."/>
            <person name="Valles Y."/>
            <person name="Takaoka T.L."/>
            <person name="Dayrat B.A."/>
            <person name="Boore J.L."/>
            <person name="Gosliner T."/>
        </authorList>
    </citation>
    <scope>NUCLEOTIDE SEQUENCE</scope>
</reference>